<sequence>MVGFGLEPTPTPSPLPIGLDGNGNEAAVSSNVTGNINEAEDNRMLPRGLYSDNGTRADHQDSNGRSNGSYFNGNWCPK</sequence>
<comment type="caution">
    <text evidence="2">The sequence shown here is derived from an EMBL/GenBank/DDBJ whole genome shotgun (WGS) entry which is preliminary data.</text>
</comment>
<organism evidence="2 3">
    <name type="scientific">Salix purpurea</name>
    <name type="common">Purple osier willow</name>
    <dbReference type="NCBI Taxonomy" id="77065"/>
    <lineage>
        <taxon>Eukaryota</taxon>
        <taxon>Viridiplantae</taxon>
        <taxon>Streptophyta</taxon>
        <taxon>Embryophyta</taxon>
        <taxon>Tracheophyta</taxon>
        <taxon>Spermatophyta</taxon>
        <taxon>Magnoliopsida</taxon>
        <taxon>eudicotyledons</taxon>
        <taxon>Gunneridae</taxon>
        <taxon>Pentapetalae</taxon>
        <taxon>rosids</taxon>
        <taxon>fabids</taxon>
        <taxon>Malpighiales</taxon>
        <taxon>Salicaceae</taxon>
        <taxon>Saliceae</taxon>
        <taxon>Salix</taxon>
    </lineage>
</organism>
<reference evidence="2" key="1">
    <citation type="submission" date="2022-11" db="EMBL/GenBank/DDBJ databases">
        <authorList>
            <person name="Hyden B.L."/>
            <person name="Feng K."/>
            <person name="Yates T."/>
            <person name="Jawdy S."/>
            <person name="Smart L.B."/>
            <person name="Muchero W."/>
        </authorList>
    </citation>
    <scope>NUCLEOTIDE SEQUENCE</scope>
    <source>
        <tissue evidence="2">Shoot tip</tissue>
    </source>
</reference>
<accession>A0A9Q0QEZ0</accession>
<feature type="region of interest" description="Disordered" evidence="1">
    <location>
        <begin position="40"/>
        <end position="78"/>
    </location>
</feature>
<protein>
    <submittedName>
        <fullName evidence="2">Uncharacterized protein</fullName>
    </submittedName>
</protein>
<keyword evidence="3" id="KW-1185">Reference proteome</keyword>
<feature type="compositionally biased region" description="Polar residues" evidence="1">
    <location>
        <begin position="63"/>
        <end position="72"/>
    </location>
</feature>
<evidence type="ECO:0000313" key="2">
    <source>
        <dbReference type="EMBL" id="KAJ6705206.1"/>
    </source>
</evidence>
<evidence type="ECO:0000256" key="1">
    <source>
        <dbReference type="SAM" id="MobiDB-lite"/>
    </source>
</evidence>
<reference evidence="2" key="2">
    <citation type="journal article" date="2023" name="Int. J. Mol. Sci.">
        <title>De Novo Assembly and Annotation of 11 Diverse Shrub Willow (Salix) Genomes Reveals Novel Gene Organization in Sex-Linked Regions.</title>
        <authorList>
            <person name="Hyden B."/>
            <person name="Feng K."/>
            <person name="Yates T.B."/>
            <person name="Jawdy S."/>
            <person name="Cereghino C."/>
            <person name="Smart L.B."/>
            <person name="Muchero W."/>
        </authorList>
    </citation>
    <scope>NUCLEOTIDE SEQUENCE</scope>
    <source>
        <tissue evidence="2">Shoot tip</tissue>
    </source>
</reference>
<gene>
    <name evidence="2" type="ORF">OIU79_009997</name>
</gene>
<dbReference type="Proteomes" id="UP001151532">
    <property type="component" value="Chromosome 3"/>
</dbReference>
<feature type="region of interest" description="Disordered" evidence="1">
    <location>
        <begin position="1"/>
        <end position="21"/>
    </location>
</feature>
<evidence type="ECO:0000313" key="3">
    <source>
        <dbReference type="Proteomes" id="UP001151532"/>
    </source>
</evidence>
<name>A0A9Q0QEZ0_SALPP</name>
<dbReference type="AlphaFoldDB" id="A0A9Q0QEZ0"/>
<dbReference type="EMBL" id="JAPFFK010000016">
    <property type="protein sequence ID" value="KAJ6705206.1"/>
    <property type="molecule type" value="Genomic_DNA"/>
</dbReference>
<proteinExistence type="predicted"/>